<keyword evidence="4" id="KW-0238">DNA-binding</keyword>
<dbReference type="InterPro" id="IPR004827">
    <property type="entry name" value="bZIP"/>
</dbReference>
<evidence type="ECO:0000259" key="9">
    <source>
        <dbReference type="PROSITE" id="PS50217"/>
    </source>
</evidence>
<evidence type="ECO:0000256" key="4">
    <source>
        <dbReference type="ARBA" id="ARBA00023125"/>
    </source>
</evidence>
<feature type="coiled-coil region" evidence="7">
    <location>
        <begin position="229"/>
        <end position="263"/>
    </location>
</feature>
<dbReference type="CDD" id="cd14700">
    <property type="entry name" value="bZIP_ATF6"/>
    <property type="match status" value="1"/>
</dbReference>
<dbReference type="GO" id="GO:0030968">
    <property type="term" value="P:endoplasmic reticulum unfolded protein response"/>
    <property type="evidence" value="ECO:0007669"/>
    <property type="project" value="TreeGrafter"/>
</dbReference>
<protein>
    <submittedName>
        <fullName evidence="10">(diamondback moth) hypothetical protein</fullName>
    </submittedName>
</protein>
<sequence>MEEEIFLENKDFLYGDNILDELSKEYQWSSLLDAADASPSEILADAAPVLVPPVSPVLSIKSSPTESSSSDSGSEDDTKNSSTNSERQSSQSPVEWINDEPQIKLNLEDIEKFILKNDAVNYKILSNNKPLTNVWPSERKGPVVAIENGVIKIESPPVANTLVISPKSVLPQSNSVNVPVPVVQNNVISHDDGSQSPPYDLSHLTETEIKAFKKQQRMIKNRESACQSRQKKKEYVTALEQQLLEAQQEVARLRLENKLLRDQLDTGGRSRKVPRLNPSFLLPKKNVAVLFAMVFMVSLNFNFLGWNNGRIAAPSAPHRSTRHLLWNEDSQEAISDDDRPTNTSTFLPDCTNTTLKDLHPGINKTESIRIAGELNRWIGGGKTLNWTYDAPRRRPVIGDEKINDDIIEVYKSLYNKLHLDTNIIDYLTSPRHGKSIRGKSRLRRLRRQKDIDLDYETVYPKPMPKSVDFDIDFGEWSSLLQALHRRDDTFYIVGVGQGEHLLLPAVSHNDTRPPKMALILPAKTGNDASATDPFAVSSSASVRHRDHTSAEASVNSMARDHVTLMQIDCSVVNTTLVQLKSDALPESLRKTTNKQKEVREIHNKTRKVTTLSNMAQNISNFSVDESQTRKVGPVEETHFAKYLYSKSDNVNADTAKHVQKSLTKNKVGGAQ</sequence>
<dbReference type="GO" id="GO:0000978">
    <property type="term" value="F:RNA polymerase II cis-regulatory region sequence-specific DNA binding"/>
    <property type="evidence" value="ECO:0007669"/>
    <property type="project" value="TreeGrafter"/>
</dbReference>
<dbReference type="GO" id="GO:0016020">
    <property type="term" value="C:membrane"/>
    <property type="evidence" value="ECO:0007669"/>
    <property type="project" value="UniProtKB-SubCell"/>
</dbReference>
<dbReference type="PROSITE" id="PS00036">
    <property type="entry name" value="BZIP_BASIC"/>
    <property type="match status" value="1"/>
</dbReference>
<keyword evidence="11" id="KW-1185">Reference proteome</keyword>
<dbReference type="AlphaFoldDB" id="A0A8S4E4V5"/>
<comment type="caution">
    <text evidence="10">The sequence shown here is derived from an EMBL/GenBank/DDBJ whole genome shotgun (WGS) entry which is preliminary data.</text>
</comment>
<dbReference type="SMART" id="SM00338">
    <property type="entry name" value="BRLZ"/>
    <property type="match status" value="1"/>
</dbReference>
<evidence type="ECO:0000256" key="5">
    <source>
        <dbReference type="ARBA" id="ARBA00023163"/>
    </source>
</evidence>
<keyword evidence="6" id="KW-0539">Nucleus</keyword>
<feature type="domain" description="BZIP" evidence="9">
    <location>
        <begin position="211"/>
        <end position="265"/>
    </location>
</feature>
<accession>A0A8S4E4V5</accession>
<proteinExistence type="inferred from homology"/>
<dbReference type="Proteomes" id="UP000653454">
    <property type="component" value="Unassembled WGS sequence"/>
</dbReference>
<dbReference type="GO" id="GO:0000981">
    <property type="term" value="F:DNA-binding transcription factor activity, RNA polymerase II-specific"/>
    <property type="evidence" value="ECO:0007669"/>
    <property type="project" value="TreeGrafter"/>
</dbReference>
<gene>
    <name evidence="10" type="ORF">PLXY2_LOCUS4304</name>
</gene>
<keyword evidence="7" id="KW-0175">Coiled coil</keyword>
<evidence type="ECO:0000313" key="11">
    <source>
        <dbReference type="Proteomes" id="UP000653454"/>
    </source>
</evidence>
<feature type="region of interest" description="Disordered" evidence="8">
    <location>
        <begin position="59"/>
        <end position="97"/>
    </location>
</feature>
<dbReference type="PANTHER" id="PTHR46164:SF3">
    <property type="entry name" value="ATF6, ISOFORM C"/>
    <property type="match status" value="1"/>
</dbReference>
<evidence type="ECO:0000256" key="6">
    <source>
        <dbReference type="ARBA" id="ARBA00023242"/>
    </source>
</evidence>
<keyword evidence="5" id="KW-0804">Transcription</keyword>
<evidence type="ECO:0000256" key="7">
    <source>
        <dbReference type="SAM" id="Coils"/>
    </source>
</evidence>
<evidence type="ECO:0000256" key="2">
    <source>
        <dbReference type="ARBA" id="ARBA00009050"/>
    </source>
</evidence>
<keyword evidence="3" id="KW-0805">Transcription regulation</keyword>
<dbReference type="Gene3D" id="1.20.5.170">
    <property type="match status" value="1"/>
</dbReference>
<evidence type="ECO:0000256" key="1">
    <source>
        <dbReference type="ARBA" id="ARBA00004167"/>
    </source>
</evidence>
<comment type="similarity">
    <text evidence="2">Belongs to the bZIP family. ATF subfamily.</text>
</comment>
<dbReference type="Pfam" id="PF00170">
    <property type="entry name" value="bZIP_1"/>
    <property type="match status" value="1"/>
</dbReference>
<organism evidence="10 11">
    <name type="scientific">Plutella xylostella</name>
    <name type="common">Diamondback moth</name>
    <name type="synonym">Plutella maculipennis</name>
    <dbReference type="NCBI Taxonomy" id="51655"/>
    <lineage>
        <taxon>Eukaryota</taxon>
        <taxon>Metazoa</taxon>
        <taxon>Ecdysozoa</taxon>
        <taxon>Arthropoda</taxon>
        <taxon>Hexapoda</taxon>
        <taxon>Insecta</taxon>
        <taxon>Pterygota</taxon>
        <taxon>Neoptera</taxon>
        <taxon>Endopterygota</taxon>
        <taxon>Lepidoptera</taxon>
        <taxon>Glossata</taxon>
        <taxon>Ditrysia</taxon>
        <taxon>Yponomeutoidea</taxon>
        <taxon>Plutellidae</taxon>
        <taxon>Plutella</taxon>
    </lineage>
</organism>
<dbReference type="SUPFAM" id="SSF57959">
    <property type="entry name" value="Leucine zipper domain"/>
    <property type="match status" value="1"/>
</dbReference>
<feature type="compositionally biased region" description="Low complexity" evidence="8">
    <location>
        <begin position="80"/>
        <end position="92"/>
    </location>
</feature>
<dbReference type="PANTHER" id="PTHR46164">
    <property type="entry name" value="ATF6, ISOFORM C"/>
    <property type="match status" value="1"/>
</dbReference>
<comment type="subcellular location">
    <subcellularLocation>
        <location evidence="1">Membrane</location>
        <topology evidence="1">Single-pass membrane protein</topology>
    </subcellularLocation>
</comment>
<reference evidence="10" key="1">
    <citation type="submission" date="2020-11" db="EMBL/GenBank/DDBJ databases">
        <authorList>
            <person name="Whiteford S."/>
        </authorList>
    </citation>
    <scope>NUCLEOTIDE SEQUENCE</scope>
</reference>
<evidence type="ECO:0000256" key="8">
    <source>
        <dbReference type="SAM" id="MobiDB-lite"/>
    </source>
</evidence>
<evidence type="ECO:0000313" key="10">
    <source>
        <dbReference type="EMBL" id="CAG9110128.1"/>
    </source>
</evidence>
<dbReference type="InterPro" id="IPR051882">
    <property type="entry name" value="ATF_bZIP_TF"/>
</dbReference>
<dbReference type="EMBL" id="CAJHNJ030000012">
    <property type="protein sequence ID" value="CAG9110128.1"/>
    <property type="molecule type" value="Genomic_DNA"/>
</dbReference>
<feature type="compositionally biased region" description="Low complexity" evidence="8">
    <location>
        <begin position="59"/>
        <end position="72"/>
    </location>
</feature>
<dbReference type="InterPro" id="IPR046347">
    <property type="entry name" value="bZIP_sf"/>
</dbReference>
<dbReference type="GO" id="GO:0005634">
    <property type="term" value="C:nucleus"/>
    <property type="evidence" value="ECO:0007669"/>
    <property type="project" value="TreeGrafter"/>
</dbReference>
<name>A0A8S4E4V5_PLUXY</name>
<dbReference type="PROSITE" id="PS50217">
    <property type="entry name" value="BZIP"/>
    <property type="match status" value="1"/>
</dbReference>
<evidence type="ECO:0000256" key="3">
    <source>
        <dbReference type="ARBA" id="ARBA00023015"/>
    </source>
</evidence>